<keyword evidence="3" id="KW-1185">Reference proteome</keyword>
<feature type="region of interest" description="Disordered" evidence="1">
    <location>
        <begin position="1"/>
        <end position="33"/>
    </location>
</feature>
<accession>A0A9W6Y8E3</accession>
<dbReference type="OrthoDB" id="91990at2759"/>
<evidence type="ECO:0000313" key="3">
    <source>
        <dbReference type="Proteomes" id="UP001165121"/>
    </source>
</evidence>
<protein>
    <submittedName>
        <fullName evidence="2">Unnamed protein product</fullName>
    </submittedName>
</protein>
<sequence>MTIHPWPGFPPDPRCRHSGRSPAISPAREVKAEQDGVWIDQASSEGTCRAHQMKTCVRYTSLQVRSKINPKINVSRIKPQESHQQDRHINQYPRSTDEGTPPKQCSHCGSRKHDDLGCWRCLTCDKCGKRGHPSDRSRFVCRACGEIHEAEQCPMEAFYNLIRRWSHQAWGDATRIGREDVKLECSLGWNPVRVGRSSFCIYAYVEKQSEVTVNKAIDNKYDLQKEPAVAVASRHQSDEYSSLKVKMILDIAQRESRGYWNGAEVSILDTAYARKVGFYVDNNQTLQCEGVAKSPYMAEGRTRLKITLAGSLVHFFDAWVGPPTGGQDLMLGIDFMVPAGIRPDLVDGSICLPDEARIQLAGRRPLYGDNVEHIIAGSHCEICVRKSKEVKLRMRSSDHQKLWVAREVVGYQPTLKALIGLATCDHKLVLERDTKIAMWLTGDRVPRLSGYDSVGSRRDAEWSDGTNQGLDQQGVAEMKNPEGLGDGSRTRKHAPTNDLRPIVDRPDVRKQITTNDSEPFNLRNGAVDLGDEEVCIKEGGGLYAEAVERYLALKSRYHRESQD</sequence>
<feature type="region of interest" description="Disordered" evidence="1">
    <location>
        <begin position="77"/>
        <end position="101"/>
    </location>
</feature>
<dbReference type="Proteomes" id="UP001165121">
    <property type="component" value="Unassembled WGS sequence"/>
</dbReference>
<feature type="compositionally biased region" description="Basic and acidic residues" evidence="1">
    <location>
        <begin position="78"/>
        <end position="89"/>
    </location>
</feature>
<reference evidence="2" key="1">
    <citation type="submission" date="2023-04" db="EMBL/GenBank/DDBJ databases">
        <title>Phytophthora fragariaefolia NBRC 109709.</title>
        <authorList>
            <person name="Ichikawa N."/>
            <person name="Sato H."/>
            <person name="Tonouchi N."/>
        </authorList>
    </citation>
    <scope>NUCLEOTIDE SEQUENCE</scope>
    <source>
        <strain evidence="2">NBRC 109709</strain>
    </source>
</reference>
<dbReference type="AlphaFoldDB" id="A0A9W6Y8E3"/>
<evidence type="ECO:0000313" key="2">
    <source>
        <dbReference type="EMBL" id="GMF55403.1"/>
    </source>
</evidence>
<dbReference type="EMBL" id="BSXT01003715">
    <property type="protein sequence ID" value="GMF55403.1"/>
    <property type="molecule type" value="Genomic_DNA"/>
</dbReference>
<name>A0A9W6Y8E3_9STRA</name>
<evidence type="ECO:0000256" key="1">
    <source>
        <dbReference type="SAM" id="MobiDB-lite"/>
    </source>
</evidence>
<comment type="caution">
    <text evidence="2">The sequence shown here is derived from an EMBL/GenBank/DDBJ whole genome shotgun (WGS) entry which is preliminary data.</text>
</comment>
<feature type="region of interest" description="Disordered" evidence="1">
    <location>
        <begin position="450"/>
        <end position="501"/>
    </location>
</feature>
<organism evidence="2 3">
    <name type="scientific">Phytophthora fragariaefolia</name>
    <dbReference type="NCBI Taxonomy" id="1490495"/>
    <lineage>
        <taxon>Eukaryota</taxon>
        <taxon>Sar</taxon>
        <taxon>Stramenopiles</taxon>
        <taxon>Oomycota</taxon>
        <taxon>Peronosporomycetes</taxon>
        <taxon>Peronosporales</taxon>
        <taxon>Peronosporaceae</taxon>
        <taxon>Phytophthora</taxon>
    </lineage>
</organism>
<gene>
    <name evidence="2" type="ORF">Pfra01_002333400</name>
</gene>
<proteinExistence type="predicted"/>